<dbReference type="AlphaFoldDB" id="A0A317VZ90"/>
<comment type="caution">
    <text evidence="2">The sequence shown here is derived from an EMBL/GenBank/DDBJ whole genome shotgun (WGS) entry which is preliminary data.</text>
</comment>
<evidence type="ECO:0000313" key="3">
    <source>
        <dbReference type="Proteomes" id="UP000247233"/>
    </source>
</evidence>
<dbReference type="GeneID" id="37070753"/>
<reference evidence="2 3" key="1">
    <citation type="submission" date="2016-12" db="EMBL/GenBank/DDBJ databases">
        <title>The genomes of Aspergillus section Nigri reveals drivers in fungal speciation.</title>
        <authorList>
            <consortium name="DOE Joint Genome Institute"/>
            <person name="Vesth T.C."/>
            <person name="Nybo J."/>
            <person name="Theobald S."/>
            <person name="Brandl J."/>
            <person name="Frisvad J.C."/>
            <person name="Nielsen K.F."/>
            <person name="Lyhne E.K."/>
            <person name="Kogle M.E."/>
            <person name="Kuo A."/>
            <person name="Riley R."/>
            <person name="Clum A."/>
            <person name="Nolan M."/>
            <person name="Lipzen A."/>
            <person name="Salamov A."/>
            <person name="Henrissat B."/>
            <person name="Wiebenga A."/>
            <person name="De Vries R.P."/>
            <person name="Grigoriev I.V."/>
            <person name="Mortensen U.H."/>
            <person name="Andersen M.R."/>
            <person name="Baker S.E."/>
        </authorList>
    </citation>
    <scope>NUCLEOTIDE SEQUENCE [LARGE SCALE GENOMIC DNA]</scope>
    <source>
        <strain evidence="2 3">CBS 117.55</strain>
    </source>
</reference>
<organism evidence="2 3">
    <name type="scientific">Aspergillus heteromorphus CBS 117.55</name>
    <dbReference type="NCBI Taxonomy" id="1448321"/>
    <lineage>
        <taxon>Eukaryota</taxon>
        <taxon>Fungi</taxon>
        <taxon>Dikarya</taxon>
        <taxon>Ascomycota</taxon>
        <taxon>Pezizomycotina</taxon>
        <taxon>Eurotiomycetes</taxon>
        <taxon>Eurotiomycetidae</taxon>
        <taxon>Eurotiales</taxon>
        <taxon>Aspergillaceae</taxon>
        <taxon>Aspergillus</taxon>
        <taxon>Aspergillus subgen. Circumdati</taxon>
    </lineage>
</organism>
<proteinExistence type="predicted"/>
<protein>
    <submittedName>
        <fullName evidence="2">Uncharacterized protein</fullName>
    </submittedName>
</protein>
<accession>A0A317VZ90</accession>
<dbReference type="EMBL" id="MSFL01000015">
    <property type="protein sequence ID" value="PWY79664.1"/>
    <property type="molecule type" value="Genomic_DNA"/>
</dbReference>
<dbReference type="VEuPathDB" id="FungiDB:BO70DRAFT_52756"/>
<gene>
    <name evidence="2" type="ORF">BO70DRAFT_52756</name>
</gene>
<keyword evidence="3" id="KW-1185">Reference proteome</keyword>
<dbReference type="RefSeq" id="XP_025398687.1">
    <property type="nucleotide sequence ID" value="XM_025548516.1"/>
</dbReference>
<name>A0A317VZ90_9EURO</name>
<evidence type="ECO:0000313" key="2">
    <source>
        <dbReference type="EMBL" id="PWY79664.1"/>
    </source>
</evidence>
<dbReference type="Proteomes" id="UP000247233">
    <property type="component" value="Unassembled WGS sequence"/>
</dbReference>
<feature type="compositionally biased region" description="Basic and acidic residues" evidence="1">
    <location>
        <begin position="142"/>
        <end position="168"/>
    </location>
</feature>
<evidence type="ECO:0000256" key="1">
    <source>
        <dbReference type="SAM" id="MobiDB-lite"/>
    </source>
</evidence>
<feature type="region of interest" description="Disordered" evidence="1">
    <location>
        <begin position="118"/>
        <end position="168"/>
    </location>
</feature>
<sequence>MGCMQASTCLNREHTRYPRSAHHGSTVATLPGCWRSTNMIDSLWMLRNFSYVPKLPRLTRGRFLLICSLQFFQIRLVYLLPVDRYAVFLARKGLFLLCRRATKADIYRQGVLKKAGKVMEKTQATKQGGEQANRPRVKTHHQSAEGRAGERTRNEEMKHPDEEGRRRT</sequence>